<feature type="compositionally biased region" description="Basic and acidic residues" evidence="11">
    <location>
        <begin position="93"/>
        <end position="108"/>
    </location>
</feature>
<dbReference type="Gene3D" id="3.30.110.60">
    <property type="entry name" value="YhbY-like"/>
    <property type="match status" value="2"/>
</dbReference>
<keyword evidence="5" id="KW-0677">Repeat</keyword>
<keyword evidence="4" id="KW-0507">mRNA processing</keyword>
<feature type="region of interest" description="Disordered" evidence="11">
    <location>
        <begin position="86"/>
        <end position="113"/>
    </location>
</feature>
<dbReference type="InterPro" id="IPR045278">
    <property type="entry name" value="CRS1/CFM2/CFM3"/>
</dbReference>
<keyword evidence="14" id="KW-1185">Reference proteome</keyword>
<comment type="subcellular location">
    <subcellularLocation>
        <location evidence="1">Plastid</location>
        <location evidence="1">Chloroplast</location>
    </subcellularLocation>
</comment>
<dbReference type="GO" id="GO:1990904">
    <property type="term" value="C:ribonucleoprotein complex"/>
    <property type="evidence" value="ECO:0007669"/>
    <property type="project" value="UniProtKB-KW"/>
</dbReference>
<organism evidence="13 14">
    <name type="scientific">Dioscorea zingiberensis</name>
    <dbReference type="NCBI Taxonomy" id="325984"/>
    <lineage>
        <taxon>Eukaryota</taxon>
        <taxon>Viridiplantae</taxon>
        <taxon>Streptophyta</taxon>
        <taxon>Embryophyta</taxon>
        <taxon>Tracheophyta</taxon>
        <taxon>Spermatophyta</taxon>
        <taxon>Magnoliopsida</taxon>
        <taxon>Liliopsida</taxon>
        <taxon>Dioscoreales</taxon>
        <taxon>Dioscoreaceae</taxon>
        <taxon>Dioscorea</taxon>
    </lineage>
</organism>
<accession>A0A9D5HRU1</accession>
<evidence type="ECO:0000256" key="6">
    <source>
        <dbReference type="ARBA" id="ARBA00022884"/>
    </source>
</evidence>
<dbReference type="OrthoDB" id="551352at2759"/>
<keyword evidence="6 10" id="KW-0694">RNA-binding</keyword>
<evidence type="ECO:0000256" key="3">
    <source>
        <dbReference type="ARBA" id="ARBA00022640"/>
    </source>
</evidence>
<proteinExistence type="predicted"/>
<feature type="domain" description="CRM" evidence="12">
    <location>
        <begin position="192"/>
        <end position="288"/>
    </location>
</feature>
<dbReference type="Proteomes" id="UP001085076">
    <property type="component" value="Miscellaneous, Linkage group lg01"/>
</dbReference>
<keyword evidence="8" id="KW-0508">mRNA splicing</keyword>
<dbReference type="GO" id="GO:0003729">
    <property type="term" value="F:mRNA binding"/>
    <property type="evidence" value="ECO:0007669"/>
    <property type="project" value="InterPro"/>
</dbReference>
<feature type="domain" description="CRM" evidence="12">
    <location>
        <begin position="408"/>
        <end position="499"/>
    </location>
</feature>
<dbReference type="GO" id="GO:0000373">
    <property type="term" value="P:Group II intron splicing"/>
    <property type="evidence" value="ECO:0007669"/>
    <property type="project" value="UniProtKB-ARBA"/>
</dbReference>
<feature type="region of interest" description="Disordered" evidence="11">
    <location>
        <begin position="33"/>
        <end position="56"/>
    </location>
</feature>
<evidence type="ECO:0000259" key="12">
    <source>
        <dbReference type="PROSITE" id="PS51295"/>
    </source>
</evidence>
<sequence length="499" mass="56405">MPASSAFFFFSAHLHPQQPRLPTTTSISVRCITPNTERDPEGGRRNLPAPSSEKPWLQTHNVKMPTAPWMQGPLLLPAEEVLNFSKDRKRKTKREESSVDRSLTDKVRGGRSKGAMRNIVRSITKLQRLTPVDVDGDDGKEAQGIDFSIPLEQQVAGSNGAERKRMVPWGNVVEKVVFPREKKEGVVTTAKRVLPKVVLQRLQEEARNMDKWVKAKKAGVTEIVVDEIKRAWRRRELVMVKFHLPLSSNMVRAREIIEIKTGGLVVWSKRDTLVVYRGSNYQLSPKAFLNSDLTYGCRLSVLSSGISVDKEACPPSNSDEIPNAIFAKSCTEATQALFSNMGWEATSSIESVGETFYEKETNRLLDGLGPRFIDWWWRKPLPVDADLLPEVVPNFKTPLRRCPPRVRPTLSNDELTYLRKLARSLPTHFALGKNRKLHGLSAAIIKLWEKCPIAKIAVKLGCPNTDNERMSYQLKKKLMNAAPNRRSADTEEQVLYYIV</sequence>
<evidence type="ECO:0000313" key="14">
    <source>
        <dbReference type="Proteomes" id="UP001085076"/>
    </source>
</evidence>
<protein>
    <recommendedName>
        <fullName evidence="12">CRM domain-containing protein</fullName>
    </recommendedName>
</protein>
<name>A0A9D5HRU1_9LILI</name>
<dbReference type="EMBL" id="JAGGNH010000001">
    <property type="protein sequence ID" value="KAJ0985757.1"/>
    <property type="molecule type" value="Genomic_DNA"/>
</dbReference>
<evidence type="ECO:0000256" key="7">
    <source>
        <dbReference type="ARBA" id="ARBA00022946"/>
    </source>
</evidence>
<evidence type="ECO:0000313" key="13">
    <source>
        <dbReference type="EMBL" id="KAJ0985757.1"/>
    </source>
</evidence>
<reference evidence="13" key="2">
    <citation type="journal article" date="2022" name="Hortic Res">
        <title>The genome of Dioscorea zingiberensis sheds light on the biosynthesis, origin and evolution of the medicinally important diosgenin saponins.</title>
        <authorList>
            <person name="Li Y."/>
            <person name="Tan C."/>
            <person name="Li Z."/>
            <person name="Guo J."/>
            <person name="Li S."/>
            <person name="Chen X."/>
            <person name="Wang C."/>
            <person name="Dai X."/>
            <person name="Yang H."/>
            <person name="Song W."/>
            <person name="Hou L."/>
            <person name="Xu J."/>
            <person name="Tong Z."/>
            <person name="Xu A."/>
            <person name="Yuan X."/>
            <person name="Wang W."/>
            <person name="Yang Q."/>
            <person name="Chen L."/>
            <person name="Sun Z."/>
            <person name="Wang K."/>
            <person name="Pan B."/>
            <person name="Chen J."/>
            <person name="Bao Y."/>
            <person name="Liu F."/>
            <person name="Qi X."/>
            <person name="Gang D.R."/>
            <person name="Wen J."/>
            <person name="Li J."/>
        </authorList>
    </citation>
    <scope>NUCLEOTIDE SEQUENCE</scope>
    <source>
        <strain evidence="13">Dzin_1.0</strain>
    </source>
</reference>
<dbReference type="SMART" id="SM01103">
    <property type="entry name" value="CRS1_YhbY"/>
    <property type="match status" value="2"/>
</dbReference>
<dbReference type="InterPro" id="IPR001890">
    <property type="entry name" value="RNA-binding_CRM"/>
</dbReference>
<evidence type="ECO:0000256" key="1">
    <source>
        <dbReference type="ARBA" id="ARBA00004229"/>
    </source>
</evidence>
<evidence type="ECO:0000256" key="2">
    <source>
        <dbReference type="ARBA" id="ARBA00022528"/>
    </source>
</evidence>
<dbReference type="AlphaFoldDB" id="A0A9D5HRU1"/>
<keyword evidence="7" id="KW-0809">Transit peptide</keyword>
<dbReference type="SUPFAM" id="SSF75471">
    <property type="entry name" value="YhbY-like"/>
    <property type="match status" value="2"/>
</dbReference>
<evidence type="ECO:0000256" key="11">
    <source>
        <dbReference type="SAM" id="MobiDB-lite"/>
    </source>
</evidence>
<dbReference type="GO" id="GO:0009507">
    <property type="term" value="C:chloroplast"/>
    <property type="evidence" value="ECO:0007669"/>
    <property type="project" value="UniProtKB-SubCell"/>
</dbReference>
<evidence type="ECO:0000256" key="10">
    <source>
        <dbReference type="PROSITE-ProRule" id="PRU00626"/>
    </source>
</evidence>
<evidence type="ECO:0000256" key="4">
    <source>
        <dbReference type="ARBA" id="ARBA00022664"/>
    </source>
</evidence>
<dbReference type="InterPro" id="IPR035920">
    <property type="entry name" value="YhbY-like_sf"/>
</dbReference>
<reference evidence="13" key="1">
    <citation type="submission" date="2021-03" db="EMBL/GenBank/DDBJ databases">
        <authorList>
            <person name="Li Z."/>
            <person name="Yang C."/>
        </authorList>
    </citation>
    <scope>NUCLEOTIDE SEQUENCE</scope>
    <source>
        <strain evidence="13">Dzin_1.0</strain>
        <tissue evidence="13">Leaf</tissue>
    </source>
</reference>
<dbReference type="GO" id="GO:0006397">
    <property type="term" value="P:mRNA processing"/>
    <property type="evidence" value="ECO:0007669"/>
    <property type="project" value="UniProtKB-KW"/>
</dbReference>
<dbReference type="PANTHER" id="PTHR31846">
    <property type="entry name" value="CRS1 / YHBY (CRM) DOMAIN-CONTAINING PROTEIN"/>
    <property type="match status" value="1"/>
</dbReference>
<evidence type="ECO:0000256" key="5">
    <source>
        <dbReference type="ARBA" id="ARBA00022737"/>
    </source>
</evidence>
<gene>
    <name evidence="13" type="ORF">J5N97_004113</name>
</gene>
<dbReference type="PROSITE" id="PS51295">
    <property type="entry name" value="CRM"/>
    <property type="match status" value="2"/>
</dbReference>
<dbReference type="Pfam" id="PF01985">
    <property type="entry name" value="CRS1_YhbY"/>
    <property type="match status" value="2"/>
</dbReference>
<keyword evidence="3" id="KW-0934">Plastid</keyword>
<keyword evidence="9" id="KW-0687">Ribonucleoprotein</keyword>
<evidence type="ECO:0000256" key="8">
    <source>
        <dbReference type="ARBA" id="ARBA00023187"/>
    </source>
</evidence>
<evidence type="ECO:0000256" key="9">
    <source>
        <dbReference type="ARBA" id="ARBA00023274"/>
    </source>
</evidence>
<comment type="caution">
    <text evidence="13">The sequence shown here is derived from an EMBL/GenBank/DDBJ whole genome shotgun (WGS) entry which is preliminary data.</text>
</comment>
<dbReference type="PANTHER" id="PTHR31846:SF10">
    <property type="entry name" value="CHLOROPLASTIC GROUP IIA INTRON SPLICING FACILITATOR CRS1, CHLOROPLASTIC"/>
    <property type="match status" value="1"/>
</dbReference>
<keyword evidence="2" id="KW-0150">Chloroplast</keyword>